<accession>A0AAE0PCC0</accession>
<proteinExistence type="predicted"/>
<dbReference type="Proteomes" id="UP001281003">
    <property type="component" value="Unassembled WGS sequence"/>
</dbReference>
<feature type="compositionally biased region" description="Acidic residues" evidence="1">
    <location>
        <begin position="94"/>
        <end position="105"/>
    </location>
</feature>
<dbReference type="AlphaFoldDB" id="A0AAE0PCC0"/>
<reference evidence="2" key="2">
    <citation type="submission" date="2023-07" db="EMBL/GenBank/DDBJ databases">
        <authorList>
            <consortium name="Lawrence Berkeley National Laboratory"/>
            <person name="Haridas S."/>
            <person name="Hensen N."/>
            <person name="Bonometti L."/>
            <person name="Westerberg I."/>
            <person name="Brannstrom I.O."/>
            <person name="Guillou S."/>
            <person name="Cros-Aarteil S."/>
            <person name="Calhoun S."/>
            <person name="Kuo A."/>
            <person name="Mondo S."/>
            <person name="Pangilinan J."/>
            <person name="Riley R."/>
            <person name="LaButti K."/>
            <person name="Andreopoulos B."/>
            <person name="Lipzen A."/>
            <person name="Chen C."/>
            <person name="Yanf M."/>
            <person name="Daum C."/>
            <person name="Ng V."/>
            <person name="Clum A."/>
            <person name="Steindorff A."/>
            <person name="Ohm R."/>
            <person name="Martin F."/>
            <person name="Silar P."/>
            <person name="Natvig D."/>
            <person name="Lalanne C."/>
            <person name="Gautier V."/>
            <person name="Ament-velasquez S.L."/>
            <person name="Kruys A."/>
            <person name="Hutchinson M.I."/>
            <person name="Powell A.J."/>
            <person name="Barry K."/>
            <person name="Miller A.N."/>
            <person name="Grigoriev I.V."/>
            <person name="Debuchy R."/>
            <person name="Gladieux P."/>
            <person name="Thoren M.H."/>
            <person name="Johannesson H."/>
        </authorList>
    </citation>
    <scope>NUCLEOTIDE SEQUENCE</scope>
    <source>
        <strain evidence="2">FGSC 1904</strain>
    </source>
</reference>
<name>A0AAE0PCC0_SORBR</name>
<feature type="compositionally biased region" description="Basic residues" evidence="1">
    <location>
        <begin position="60"/>
        <end position="71"/>
    </location>
</feature>
<sequence>MCTKHFIDSYCTSCKELVQGRSREEPCKPKYRGVRLGQCAKGIETKTDTESVICKVCDRKQRKTDKKKGKEKAKAEKEKEREKKKKQNAGELTNVDEEEQPLTST</sequence>
<dbReference type="EMBL" id="JAUTDP010000008">
    <property type="protein sequence ID" value="KAK3397304.1"/>
    <property type="molecule type" value="Genomic_DNA"/>
</dbReference>
<comment type="caution">
    <text evidence="2">The sequence shown here is derived from an EMBL/GenBank/DDBJ whole genome shotgun (WGS) entry which is preliminary data.</text>
</comment>
<evidence type="ECO:0000313" key="2">
    <source>
        <dbReference type="EMBL" id="KAK3397304.1"/>
    </source>
</evidence>
<organism evidence="2 3">
    <name type="scientific">Sordaria brevicollis</name>
    <dbReference type="NCBI Taxonomy" id="83679"/>
    <lineage>
        <taxon>Eukaryota</taxon>
        <taxon>Fungi</taxon>
        <taxon>Dikarya</taxon>
        <taxon>Ascomycota</taxon>
        <taxon>Pezizomycotina</taxon>
        <taxon>Sordariomycetes</taxon>
        <taxon>Sordariomycetidae</taxon>
        <taxon>Sordariales</taxon>
        <taxon>Sordariaceae</taxon>
        <taxon>Sordaria</taxon>
    </lineage>
</organism>
<protein>
    <submittedName>
        <fullName evidence="2">Uncharacterized protein</fullName>
    </submittedName>
</protein>
<gene>
    <name evidence="2" type="ORF">B0T20DRAFT_254424</name>
</gene>
<keyword evidence="3" id="KW-1185">Reference proteome</keyword>
<feature type="region of interest" description="Disordered" evidence="1">
    <location>
        <begin position="60"/>
        <end position="105"/>
    </location>
</feature>
<evidence type="ECO:0000313" key="3">
    <source>
        <dbReference type="Proteomes" id="UP001281003"/>
    </source>
</evidence>
<feature type="compositionally biased region" description="Basic and acidic residues" evidence="1">
    <location>
        <begin position="72"/>
        <end position="81"/>
    </location>
</feature>
<reference evidence="2" key="1">
    <citation type="journal article" date="2023" name="Mol. Phylogenet. Evol.">
        <title>Genome-scale phylogeny and comparative genomics of the fungal order Sordariales.</title>
        <authorList>
            <person name="Hensen N."/>
            <person name="Bonometti L."/>
            <person name="Westerberg I."/>
            <person name="Brannstrom I.O."/>
            <person name="Guillou S."/>
            <person name="Cros-Aarteil S."/>
            <person name="Calhoun S."/>
            <person name="Haridas S."/>
            <person name="Kuo A."/>
            <person name="Mondo S."/>
            <person name="Pangilinan J."/>
            <person name="Riley R."/>
            <person name="LaButti K."/>
            <person name="Andreopoulos B."/>
            <person name="Lipzen A."/>
            <person name="Chen C."/>
            <person name="Yan M."/>
            <person name="Daum C."/>
            <person name="Ng V."/>
            <person name="Clum A."/>
            <person name="Steindorff A."/>
            <person name="Ohm R.A."/>
            <person name="Martin F."/>
            <person name="Silar P."/>
            <person name="Natvig D.O."/>
            <person name="Lalanne C."/>
            <person name="Gautier V."/>
            <person name="Ament-Velasquez S.L."/>
            <person name="Kruys A."/>
            <person name="Hutchinson M.I."/>
            <person name="Powell A.J."/>
            <person name="Barry K."/>
            <person name="Miller A.N."/>
            <person name="Grigoriev I.V."/>
            <person name="Debuchy R."/>
            <person name="Gladieux P."/>
            <person name="Hiltunen Thoren M."/>
            <person name="Johannesson H."/>
        </authorList>
    </citation>
    <scope>NUCLEOTIDE SEQUENCE</scope>
    <source>
        <strain evidence="2">FGSC 1904</strain>
    </source>
</reference>
<evidence type="ECO:0000256" key="1">
    <source>
        <dbReference type="SAM" id="MobiDB-lite"/>
    </source>
</evidence>